<dbReference type="AlphaFoldDB" id="A0A368P029"/>
<dbReference type="InterPro" id="IPR013097">
    <property type="entry name" value="Dabb"/>
</dbReference>
<dbReference type="SUPFAM" id="SSF54909">
    <property type="entry name" value="Dimeric alpha+beta barrel"/>
    <property type="match status" value="1"/>
</dbReference>
<gene>
    <name evidence="3" type="ORF">DXT89_00985</name>
</gene>
<accession>A0A368P029</accession>
<sequence length="102" mass="11043">MIYHCVFLRFKSAVSDAEKQSIYDAVAALKEVVPGMLEVRAGPNVSPEGLNGGFVDGFVVRFEDATVRDYYLKHPDHIAVGDRIIAATDGGLSGILVFDLEA</sequence>
<dbReference type="PANTHER" id="PTHR33178">
    <property type="match status" value="1"/>
</dbReference>
<evidence type="ECO:0000313" key="3">
    <source>
        <dbReference type="EMBL" id="KAA3531983.1"/>
    </source>
</evidence>
<dbReference type="PROSITE" id="PS51502">
    <property type="entry name" value="S_R_A_B_BARREL"/>
    <property type="match status" value="1"/>
</dbReference>
<dbReference type="RefSeq" id="WP_060719076.1">
    <property type="nucleotide sequence ID" value="NZ_CP055265.1"/>
</dbReference>
<name>A0A368P029_AGRVI</name>
<evidence type="ECO:0000259" key="2">
    <source>
        <dbReference type="PROSITE" id="PS51502"/>
    </source>
</evidence>
<feature type="domain" description="Stress-response A/B barrel" evidence="2">
    <location>
        <begin position="2"/>
        <end position="100"/>
    </location>
</feature>
<dbReference type="OrthoDB" id="9816070at2"/>
<evidence type="ECO:0000313" key="4">
    <source>
        <dbReference type="Proteomes" id="UP000436911"/>
    </source>
</evidence>
<dbReference type="SMART" id="SM00886">
    <property type="entry name" value="Dabb"/>
    <property type="match status" value="1"/>
</dbReference>
<dbReference type="EMBL" id="QUSG01000001">
    <property type="protein sequence ID" value="KAA3531983.1"/>
    <property type="molecule type" value="Genomic_DNA"/>
</dbReference>
<organism evidence="3 4">
    <name type="scientific">Agrobacterium vitis</name>
    <name type="common">Rhizobium vitis</name>
    <dbReference type="NCBI Taxonomy" id="373"/>
    <lineage>
        <taxon>Bacteria</taxon>
        <taxon>Pseudomonadati</taxon>
        <taxon>Pseudomonadota</taxon>
        <taxon>Alphaproteobacteria</taxon>
        <taxon>Hyphomicrobiales</taxon>
        <taxon>Rhizobiaceae</taxon>
        <taxon>Rhizobium/Agrobacterium group</taxon>
        <taxon>Agrobacterium</taxon>
    </lineage>
</organism>
<comment type="caution">
    <text evidence="3">The sequence shown here is derived from an EMBL/GenBank/DDBJ whole genome shotgun (WGS) entry which is preliminary data.</text>
</comment>
<dbReference type="InterPro" id="IPR044662">
    <property type="entry name" value="HS1/DABB1-like"/>
</dbReference>
<dbReference type="Gene3D" id="3.30.70.100">
    <property type="match status" value="1"/>
</dbReference>
<dbReference type="Proteomes" id="UP000436911">
    <property type="component" value="Unassembled WGS sequence"/>
</dbReference>
<reference evidence="3 4" key="1">
    <citation type="submission" date="2018-08" db="EMBL/GenBank/DDBJ databases">
        <title>Genome sequencing of Agrobacterium vitis strain ICMP 10754.</title>
        <authorList>
            <person name="Visnovsky S.B."/>
            <person name="Pitman A.R."/>
        </authorList>
    </citation>
    <scope>NUCLEOTIDE SEQUENCE [LARGE SCALE GENOMIC DNA]</scope>
    <source>
        <strain evidence="3 4">ICMP 10754</strain>
    </source>
</reference>
<protein>
    <submittedName>
        <fullName evidence="3">Dabb family protein</fullName>
    </submittedName>
</protein>
<evidence type="ECO:0000256" key="1">
    <source>
        <dbReference type="ARBA" id="ARBA00011738"/>
    </source>
</evidence>
<dbReference type="InterPro" id="IPR011008">
    <property type="entry name" value="Dimeric_a/b-barrel"/>
</dbReference>
<dbReference type="PANTHER" id="PTHR33178:SF10">
    <property type="entry name" value="STRESS-RESPONSE A_B BARREL DOMAIN-CONTAINING PROTEIN"/>
    <property type="match status" value="1"/>
</dbReference>
<comment type="subunit">
    <text evidence="1">Homodimer.</text>
</comment>
<proteinExistence type="predicted"/>
<dbReference type="GeneID" id="60681848"/>
<dbReference type="Pfam" id="PF07876">
    <property type="entry name" value="Dabb"/>
    <property type="match status" value="1"/>
</dbReference>